<dbReference type="InterPro" id="IPR013546">
    <property type="entry name" value="PII_UdlTrfase/GS_AdlTrfase"/>
</dbReference>
<evidence type="ECO:0000256" key="7">
    <source>
        <dbReference type="HAMAP-Rule" id="MF_00802"/>
    </source>
</evidence>
<keyword evidence="10" id="KW-0436">Ligase</keyword>
<dbReference type="SUPFAM" id="SSF81301">
    <property type="entry name" value="Nucleotidyltransferase"/>
    <property type="match status" value="2"/>
</dbReference>
<dbReference type="Gene3D" id="1.20.120.1510">
    <property type="match status" value="1"/>
</dbReference>
<reference evidence="10 11" key="1">
    <citation type="submission" date="2019-09" db="EMBL/GenBank/DDBJ databases">
        <title>Taxonomy of Antarctic Massilia spp.: description of Massilia rubra sp. nov., Massilia aquatica sp. nov., Massilia mucilaginosa sp. nov., Massilia frigida sp. nov. isolated from streams, lakes and regoliths.</title>
        <authorList>
            <person name="Holochova P."/>
            <person name="Sedlacek I."/>
            <person name="Kralova S."/>
            <person name="Maslanova I."/>
            <person name="Busse H.-J."/>
            <person name="Stankova E."/>
            <person name="Vrbovska V."/>
            <person name="Kovarovic V."/>
            <person name="Bartak M."/>
            <person name="Svec P."/>
            <person name="Pantucek R."/>
        </authorList>
    </citation>
    <scope>NUCLEOTIDE SEQUENCE [LARGE SCALE GENOMIC DNA]</scope>
    <source>
        <strain evidence="10 11">CCM 8692</strain>
    </source>
</reference>
<evidence type="ECO:0000256" key="6">
    <source>
        <dbReference type="ARBA" id="ARBA00023268"/>
    </source>
</evidence>
<dbReference type="InterPro" id="IPR043519">
    <property type="entry name" value="NT_sf"/>
</dbReference>
<organism evidence="10 11">
    <name type="scientific">Massilia rubra</name>
    <dbReference type="NCBI Taxonomy" id="2607910"/>
    <lineage>
        <taxon>Bacteria</taxon>
        <taxon>Pseudomonadati</taxon>
        <taxon>Pseudomonadota</taxon>
        <taxon>Betaproteobacteria</taxon>
        <taxon>Burkholderiales</taxon>
        <taxon>Oxalobacteraceae</taxon>
        <taxon>Telluria group</taxon>
        <taxon>Massilia</taxon>
    </lineage>
</organism>
<keyword evidence="2 7" id="KW-0548">Nucleotidyltransferase</keyword>
<evidence type="ECO:0000313" key="11">
    <source>
        <dbReference type="Proteomes" id="UP000785613"/>
    </source>
</evidence>
<dbReference type="Gene3D" id="3.30.460.10">
    <property type="entry name" value="Beta Polymerase, domain 2"/>
    <property type="match status" value="2"/>
</dbReference>
<keyword evidence="5 7" id="KW-0460">Magnesium</keyword>
<dbReference type="InterPro" id="IPR023057">
    <property type="entry name" value="GlnE"/>
</dbReference>
<dbReference type="EC" id="2.7.7.89" evidence="7"/>
<dbReference type="PANTHER" id="PTHR30621">
    <property type="entry name" value="GLUTAMINE SYNTHETASE ADENYLYLTRANSFERASE"/>
    <property type="match status" value="1"/>
</dbReference>
<evidence type="ECO:0000313" key="10">
    <source>
        <dbReference type="EMBL" id="NHZ37168.1"/>
    </source>
</evidence>
<comment type="caution">
    <text evidence="10">The sequence shown here is derived from an EMBL/GenBank/DDBJ whole genome shotgun (WGS) entry which is preliminary data.</text>
</comment>
<feature type="domain" description="Glutamate-ammonia ligase adenylyltransferase repeated" evidence="8">
    <location>
        <begin position="541"/>
        <end position="775"/>
    </location>
</feature>
<comment type="catalytic activity">
    <reaction evidence="7">
        <text>[glutamine synthetase]-O(4)-(5'-adenylyl)-L-tyrosine + phosphate = [glutamine synthetase]-L-tyrosine + ADP</text>
        <dbReference type="Rhea" id="RHEA:43716"/>
        <dbReference type="Rhea" id="RHEA-COMP:10660"/>
        <dbReference type="Rhea" id="RHEA-COMP:10661"/>
        <dbReference type="ChEBI" id="CHEBI:43474"/>
        <dbReference type="ChEBI" id="CHEBI:46858"/>
        <dbReference type="ChEBI" id="CHEBI:83624"/>
        <dbReference type="ChEBI" id="CHEBI:456216"/>
        <dbReference type="EC" id="2.7.7.89"/>
    </reaction>
</comment>
<dbReference type="GO" id="GO:0016874">
    <property type="term" value="F:ligase activity"/>
    <property type="evidence" value="ECO:0007669"/>
    <property type="project" value="UniProtKB-KW"/>
</dbReference>
<keyword evidence="3 7" id="KW-0547">Nucleotide-binding</keyword>
<keyword evidence="6 7" id="KW-0511">Multifunctional enzyme</keyword>
<protein>
    <recommendedName>
        <fullName evidence="7">Bifunctional glutamine synthetase adenylyltransferase/adenylyl-removing enzyme</fullName>
    </recommendedName>
    <alternativeName>
        <fullName evidence="7">ATP:glutamine synthetase adenylyltransferase</fullName>
    </alternativeName>
    <alternativeName>
        <fullName evidence="7">ATase</fullName>
    </alternativeName>
    <domain>
        <recommendedName>
            <fullName evidence="7">Glutamine synthetase adenylyl-L-tyrosine phosphorylase</fullName>
            <ecNumber evidence="7">2.7.7.89</ecNumber>
        </recommendedName>
        <alternativeName>
            <fullName evidence="7">Adenylyl removase</fullName>
            <shortName evidence="7">AR</shortName>
            <shortName evidence="7">AT-N</shortName>
        </alternativeName>
    </domain>
    <domain>
        <recommendedName>
            <fullName evidence="7">Glutamine synthetase adenylyl transferase</fullName>
            <ecNumber evidence="7">2.7.7.42</ecNumber>
        </recommendedName>
        <alternativeName>
            <fullName evidence="7">Adenylyl transferase</fullName>
            <shortName evidence="7">AT</shortName>
            <shortName evidence="7">AT-C</shortName>
        </alternativeName>
    </domain>
</protein>
<dbReference type="Gene3D" id="1.20.120.330">
    <property type="entry name" value="Nucleotidyltransferases domain 2"/>
    <property type="match status" value="2"/>
</dbReference>
<proteinExistence type="inferred from homology"/>
<keyword evidence="11" id="KW-1185">Reference proteome</keyword>
<comment type="function">
    <text evidence="7">Involved in the regulation of glutamine synthetase GlnA, a key enzyme in the process to assimilate ammonia. When cellular nitrogen levels are high, the C-terminal adenylyl transferase (AT) inactivates GlnA by covalent transfer of an adenylyl group from ATP to specific tyrosine residue of GlnA, thus reducing its activity. Conversely, when nitrogen levels are low, the N-terminal adenylyl removase (AR) activates GlnA by removing the adenylyl group by phosphorolysis, increasing its activity. The regulatory region of GlnE binds the signal transduction protein PII (GlnB) which indicates the nitrogen status of the cell.</text>
</comment>
<keyword evidence="4 7" id="KW-0067">ATP-binding</keyword>
<comment type="similarity">
    <text evidence="7">Belongs to the GlnE family.</text>
</comment>
<dbReference type="GO" id="GO:0008882">
    <property type="term" value="F:[glutamate-ammonia-ligase] adenylyltransferase activity"/>
    <property type="evidence" value="ECO:0007669"/>
    <property type="project" value="UniProtKB-EC"/>
</dbReference>
<comment type="catalytic activity">
    <reaction evidence="7">
        <text>[glutamine synthetase]-L-tyrosine + ATP = [glutamine synthetase]-O(4)-(5'-adenylyl)-L-tyrosine + diphosphate</text>
        <dbReference type="Rhea" id="RHEA:18589"/>
        <dbReference type="Rhea" id="RHEA-COMP:10660"/>
        <dbReference type="Rhea" id="RHEA-COMP:10661"/>
        <dbReference type="ChEBI" id="CHEBI:30616"/>
        <dbReference type="ChEBI" id="CHEBI:33019"/>
        <dbReference type="ChEBI" id="CHEBI:46858"/>
        <dbReference type="ChEBI" id="CHEBI:83624"/>
        <dbReference type="EC" id="2.7.7.42"/>
    </reaction>
</comment>
<dbReference type="EC" id="2.7.7.42" evidence="7"/>
<evidence type="ECO:0000256" key="2">
    <source>
        <dbReference type="ARBA" id="ARBA00022695"/>
    </source>
</evidence>
<dbReference type="RefSeq" id="WP_167229869.1">
    <property type="nucleotide sequence ID" value="NZ_VUYU01000025.1"/>
</dbReference>
<evidence type="ECO:0000256" key="3">
    <source>
        <dbReference type="ARBA" id="ARBA00022741"/>
    </source>
</evidence>
<feature type="region of interest" description="Adenylyl transferase" evidence="7">
    <location>
        <begin position="430"/>
        <end position="916"/>
    </location>
</feature>
<gene>
    <name evidence="7 10" type="primary">glnE</name>
    <name evidence="10" type="ORF">F0185_26730</name>
</gene>
<evidence type="ECO:0000259" key="9">
    <source>
        <dbReference type="Pfam" id="PF08335"/>
    </source>
</evidence>
<dbReference type="Pfam" id="PF03710">
    <property type="entry name" value="GlnE"/>
    <property type="match status" value="2"/>
</dbReference>
<dbReference type="Proteomes" id="UP000785613">
    <property type="component" value="Unassembled WGS sequence"/>
</dbReference>
<feature type="domain" description="PII-uridylyltransferase/Glutamine-synthetase adenylyltransferase" evidence="9">
    <location>
        <begin position="274"/>
        <end position="418"/>
    </location>
</feature>
<comment type="cofactor">
    <cofactor evidence="7">
        <name>Mg(2+)</name>
        <dbReference type="ChEBI" id="CHEBI:18420"/>
    </cofactor>
</comment>
<dbReference type="SUPFAM" id="SSF81593">
    <property type="entry name" value="Nucleotidyltransferase substrate binding subunit/domain"/>
    <property type="match status" value="2"/>
</dbReference>
<keyword evidence="1 7" id="KW-0808">Transferase</keyword>
<dbReference type="NCBIfam" id="NF008292">
    <property type="entry name" value="PRK11072.1"/>
    <property type="match status" value="1"/>
</dbReference>
<dbReference type="Pfam" id="PF08335">
    <property type="entry name" value="GlnD_UR_UTase"/>
    <property type="match status" value="1"/>
</dbReference>
<evidence type="ECO:0000259" key="8">
    <source>
        <dbReference type="Pfam" id="PF03710"/>
    </source>
</evidence>
<name>A0ABX0LQN2_9BURK</name>
<dbReference type="EMBL" id="VUYU01000025">
    <property type="protein sequence ID" value="NHZ37168.1"/>
    <property type="molecule type" value="Genomic_DNA"/>
</dbReference>
<accession>A0ABX0LQN2</accession>
<dbReference type="InterPro" id="IPR005190">
    <property type="entry name" value="GlnE_rpt_dom"/>
</dbReference>
<sequence length="916" mass="100780">MNPASLTPLSRFYQRWLAADPSRAGAVASITAGPLDQLDLAQGLARVAVDDAKPGAPPLPAVRAMRRLRNLLVSSLIQRDLDGQADLAEVVATMTAFADFAIRTHLAALMAEQVSSHGMPVGHESGLPQEMIVLAMGKQGGGELNVSSDIDLIFVYPEDGDTAAGAGQRQLSNHEFFTRLGKKLIAALSEITEDGFTFRVDMALRPNGNSGPLVASLNMVEEYLIVQGREWERYAWVKARAVTGAPQDIAALEAIVHPFVYRRYLDFGVIDAIRTMHAQIRAEVDRQERLHPDRSNNVKLGRGGIREIEFLAQVFQLIRGGRDSALRDRSTRATLRVLADKELLPADTVEQLLASYAFLRNLEHRLQYLDDAQTHTLPASDADRAVIAQMMRLPDVATLLAQLEEHRHFVAAQFDAIFSDKSEQAGDTVDPGASSWAGADLDNREAIEAHLRALSFDDAGGAAQRLMSTWQSGKVQALPEASRTRLLALVNAALPLIGKTALEAGAGSASSTLTRLLAFFEAIARRSAYLSLLTEYPHTLERVIRMMYASGWAATFLTQHPIVLDELLDERVRSAVPDCAALAAELKEQLGAAAGDTERQMDILREAHHAQLFRLLAQDLAGELTVEKLADYLSALADTIVAATIDAAWQAISTRHREVPRFAVIAYGKLGGKELGYVSDLDVIFLFDDDDQEAPGNYAKLAQRFITWMTAHTSAGILFDIDTALRPDGASGMLVSSVAAFERYQENSAWIWEHQALTRARFCAGDAAIGERFEAVRERVLRTDRSERADELKQEVLKMRKKMHDAYPARPGLFDLKQDVGGMIDVEFMSQYLVLRHCAQYPQLTINLGNIGLLRMFADLGLIDADLALAVGDAYRAMRKLQHQMRLQGKDNARVDAALVARHSAPVRQLWEAVFA</sequence>
<dbReference type="CDD" id="cd05401">
    <property type="entry name" value="NT_GlnE_GlnD_like"/>
    <property type="match status" value="2"/>
</dbReference>
<evidence type="ECO:0000256" key="4">
    <source>
        <dbReference type="ARBA" id="ARBA00022840"/>
    </source>
</evidence>
<feature type="region of interest" description="Adenylyl removase" evidence="7">
    <location>
        <begin position="1"/>
        <end position="422"/>
    </location>
</feature>
<dbReference type="HAMAP" id="MF_00802">
    <property type="entry name" value="GlnE"/>
    <property type="match status" value="1"/>
</dbReference>
<dbReference type="PANTHER" id="PTHR30621:SF0">
    <property type="entry name" value="BIFUNCTIONAL GLUTAMINE SYNTHETASE ADENYLYLTRANSFERASE_ADENYLYL-REMOVING ENZYME"/>
    <property type="match status" value="1"/>
</dbReference>
<evidence type="ECO:0000256" key="5">
    <source>
        <dbReference type="ARBA" id="ARBA00022842"/>
    </source>
</evidence>
<evidence type="ECO:0000256" key="1">
    <source>
        <dbReference type="ARBA" id="ARBA00022679"/>
    </source>
</evidence>
<feature type="domain" description="Glutamate-ammonia ligase adenylyltransferase repeated" evidence="8">
    <location>
        <begin position="60"/>
        <end position="249"/>
    </location>
</feature>
<dbReference type="GO" id="GO:0047388">
    <property type="term" value="F:[glutamine synthetase]-adenylyl-L-tyrosine phosphorylase activity"/>
    <property type="evidence" value="ECO:0007669"/>
    <property type="project" value="UniProtKB-EC"/>
</dbReference>